<dbReference type="STRING" id="33033.NW74_05730"/>
<evidence type="ECO:0000313" key="2">
    <source>
        <dbReference type="EMBL" id="WBB31292.1"/>
    </source>
</evidence>
<keyword evidence="3" id="KW-1185">Reference proteome</keyword>
<accession>A0A0B4S240</accession>
<dbReference type="RefSeq" id="WP_041954356.1">
    <property type="nucleotide sequence ID" value="NZ_CAUTAE010000003.1"/>
</dbReference>
<protein>
    <submittedName>
        <fullName evidence="2">Type II-A CRISPR-associated protein Csn2</fullName>
    </submittedName>
</protein>
<dbReference type="NCBIfam" id="TIGR01866">
    <property type="entry name" value="cas_Csn2"/>
    <property type="match status" value="1"/>
</dbReference>
<dbReference type="Pfam" id="PF09711">
    <property type="entry name" value="Cas_Csn2"/>
    <property type="match status" value="1"/>
</dbReference>
<dbReference type="EMBL" id="CP101412">
    <property type="protein sequence ID" value="WBB31292.1"/>
    <property type="molecule type" value="Genomic_DNA"/>
</dbReference>
<dbReference type="Proteomes" id="UP001210690">
    <property type="component" value="Chromosome"/>
</dbReference>
<evidence type="ECO:0000313" key="3">
    <source>
        <dbReference type="Proteomes" id="UP000031386"/>
    </source>
</evidence>
<gene>
    <name evidence="2" type="primary">csn2</name>
    <name evidence="2" type="ORF">NM222_02120</name>
    <name evidence="1" type="ORF">NW74_05730</name>
</gene>
<dbReference type="InterPro" id="IPR010146">
    <property type="entry name" value="CRISPR-assoc_prot_Csn2-typ"/>
</dbReference>
<dbReference type="AlphaFoldDB" id="A0A0B4S240"/>
<dbReference type="Proteomes" id="UP000031386">
    <property type="component" value="Chromosome"/>
</dbReference>
<dbReference type="KEGG" id="pmic:NW74_05730"/>
<name>A0A0B4S240_9FIRM</name>
<evidence type="ECO:0000313" key="1">
    <source>
        <dbReference type="EMBL" id="AIZ36868.1"/>
    </source>
</evidence>
<dbReference type="InterPro" id="IPR038600">
    <property type="entry name" value="Csn2_sf"/>
</dbReference>
<reference evidence="2" key="2">
    <citation type="submission" date="2022-07" db="EMBL/GenBank/DDBJ databases">
        <title>Parvimonas micra travels from the subgingival sulcus of the human oral cavity to the colorectal adenocarcinoma.</title>
        <authorList>
            <person name="Conde-Perez K."/>
            <person name="Buetas E."/>
            <person name="Aja-Macaya P."/>
            <person name="Martin-De Arribas E."/>
            <person name="Iglesias-Corras I."/>
            <person name="Trigo-Tasende N."/>
            <person name="Nasser-Ali M."/>
            <person name="Estevez L.S."/>
            <person name="Rumbo-Feal S."/>
            <person name="Otero-Alen B."/>
            <person name="Noguera J.F."/>
            <person name="Concha A."/>
            <person name="Pardinas-Lopez S."/>
            <person name="Carda-Dieguez M."/>
            <person name="Gomez-Randulfe I."/>
            <person name="Martinez-Lago N."/>
            <person name="Ladra S."/>
            <person name="Aparicio L.A."/>
            <person name="Bou G."/>
            <person name="Mira A."/>
            <person name="Vallejo J.A."/>
            <person name="Poza M."/>
        </authorList>
    </citation>
    <scope>NUCLEOTIDE SEQUENCE</scope>
    <source>
        <strain evidence="2">PM102KC-G-1</strain>
    </source>
</reference>
<dbReference type="Gene3D" id="3.40.50.11940">
    <property type="match status" value="1"/>
</dbReference>
<proteinExistence type="predicted"/>
<dbReference type="EMBL" id="CP009761">
    <property type="protein sequence ID" value="AIZ36868.1"/>
    <property type="molecule type" value="Genomic_DNA"/>
</dbReference>
<sequence length="221" mass="26691">MKLQLKNFNFSIDLDEKINTIIIENKIEYRKIVNSFVNELNIRDGNILLSKDIELLVPDKYIFTFYDYFTFDINKYALTKLYKKLKEIAILEHSIETAKLKSKIEEYVYNLTKQYDMYLDISCDLDVTEIFKSLNVKIKQYSEFLLDRIINYINVINEIFGIKYFVFIGFKQYFTETEILDFYEYIIYNDFDIVLVEPNNFKTIQTKEKTYIIDEDLCEIF</sequence>
<organism evidence="1 3">
    <name type="scientific">Parvimonas micra</name>
    <dbReference type="NCBI Taxonomy" id="33033"/>
    <lineage>
        <taxon>Bacteria</taxon>
        <taxon>Bacillati</taxon>
        <taxon>Bacillota</taxon>
        <taxon>Tissierellia</taxon>
        <taxon>Tissierellales</taxon>
        <taxon>Peptoniphilaceae</taxon>
        <taxon>Parvimonas</taxon>
    </lineage>
</organism>
<reference evidence="1 3" key="1">
    <citation type="submission" date="2014-10" db="EMBL/GenBank/DDBJ databases">
        <title>Complete genome sequence of Parvimonas micra KCOM 1535 (= ChDC B708).</title>
        <authorList>
            <person name="Kook J.-K."/>
            <person name="Park S.-N."/>
            <person name="Lim Y.K."/>
            <person name="Roh H."/>
        </authorList>
    </citation>
    <scope>NUCLEOTIDE SEQUENCE [LARGE SCALE GENOMIC DNA]</scope>
    <source>
        <strain evidence="1">KCOM 1535</strain>
        <strain evidence="3">KCOM 1535 / ChDC B708</strain>
    </source>
</reference>